<feature type="domain" description="SGNH hydrolase-type esterase" evidence="2">
    <location>
        <begin position="39"/>
        <end position="190"/>
    </location>
</feature>
<dbReference type="CDD" id="cd01820">
    <property type="entry name" value="PAF_acetylesterase_like"/>
    <property type="match status" value="1"/>
</dbReference>
<dbReference type="SUPFAM" id="SSF52266">
    <property type="entry name" value="SGNH hydrolase"/>
    <property type="match status" value="1"/>
</dbReference>
<dbReference type="Gene3D" id="3.40.50.1110">
    <property type="entry name" value="SGNH hydrolase"/>
    <property type="match status" value="1"/>
</dbReference>
<dbReference type="Pfam" id="PF13472">
    <property type="entry name" value="Lipase_GDSL_2"/>
    <property type="match status" value="1"/>
</dbReference>
<organism evidence="3 4">
    <name type="scientific">Phyllotreta striolata</name>
    <name type="common">Striped flea beetle</name>
    <name type="synonym">Crioceris striolata</name>
    <dbReference type="NCBI Taxonomy" id="444603"/>
    <lineage>
        <taxon>Eukaryota</taxon>
        <taxon>Metazoa</taxon>
        <taxon>Ecdysozoa</taxon>
        <taxon>Arthropoda</taxon>
        <taxon>Hexapoda</taxon>
        <taxon>Insecta</taxon>
        <taxon>Pterygota</taxon>
        <taxon>Neoptera</taxon>
        <taxon>Endopterygota</taxon>
        <taxon>Coleoptera</taxon>
        <taxon>Polyphaga</taxon>
        <taxon>Cucujiformia</taxon>
        <taxon>Chrysomeloidea</taxon>
        <taxon>Chrysomelidae</taxon>
        <taxon>Galerucinae</taxon>
        <taxon>Alticini</taxon>
        <taxon>Phyllotreta</taxon>
    </lineage>
</organism>
<name>A0A9N9XV47_PHYSR</name>
<dbReference type="PANTHER" id="PTHR11852:SF0">
    <property type="entry name" value="PLATELET-ACTIVATING FACTOR ACETYLHYDROLASE IB SUBUNIT BETA HOMOLOG"/>
    <property type="match status" value="1"/>
</dbReference>
<protein>
    <recommendedName>
        <fullName evidence="2">SGNH hydrolase-type esterase domain-containing protein</fullName>
    </recommendedName>
</protein>
<proteinExistence type="inferred from homology"/>
<evidence type="ECO:0000259" key="2">
    <source>
        <dbReference type="Pfam" id="PF13472"/>
    </source>
</evidence>
<evidence type="ECO:0000313" key="3">
    <source>
        <dbReference type="EMBL" id="CAG9863194.1"/>
    </source>
</evidence>
<evidence type="ECO:0000256" key="1">
    <source>
        <dbReference type="ARBA" id="ARBA00038184"/>
    </source>
</evidence>
<dbReference type="InterPro" id="IPR036514">
    <property type="entry name" value="SGNH_hydro_sf"/>
</dbReference>
<keyword evidence="4" id="KW-1185">Reference proteome</keyword>
<dbReference type="OrthoDB" id="505607at2759"/>
<dbReference type="InterPro" id="IPR013830">
    <property type="entry name" value="SGNH_hydro"/>
</dbReference>
<reference evidence="3" key="1">
    <citation type="submission" date="2022-01" db="EMBL/GenBank/DDBJ databases">
        <authorList>
            <person name="King R."/>
        </authorList>
    </citation>
    <scope>NUCLEOTIDE SEQUENCE</scope>
</reference>
<comment type="similarity">
    <text evidence="1">Belongs to the 'GDSL' lipolytic enzyme family. Platelet-activating factor acetylhydrolase IB beta/gamma subunits subfamily.</text>
</comment>
<accession>A0A9N9XV47</accession>
<gene>
    <name evidence="3" type="ORF">PHYEVI_LOCUS9493</name>
</gene>
<dbReference type="Proteomes" id="UP001153712">
    <property type="component" value="Chromosome 6"/>
</dbReference>
<sequence>MNLCKVPVPVDEGEGDNRWISIHNRFLTESKEKDADVIFIGDSIVQALQHTDVWNELFVPLHCLNFGIHRDKIENVLWRVQNGELDHVNPKVIVLHVGTNNYSNTPEEIKDGIVEIVDLIRQKHPNVYIVVPTLLPRGQQPNPVREKLLKVNELLPTAIDGHSKVEIVKIDNGFVRADGTISHHDMYDYLLLTNSGCKKAFEPVHDLLLQLLNEGETEKELELVYSE</sequence>
<evidence type="ECO:0000313" key="4">
    <source>
        <dbReference type="Proteomes" id="UP001153712"/>
    </source>
</evidence>
<dbReference type="PANTHER" id="PTHR11852">
    <property type="entry name" value="PLATELET-ACTIVATING FACTOR ACETYLHYDROLASE"/>
    <property type="match status" value="1"/>
</dbReference>
<dbReference type="AlphaFoldDB" id="A0A9N9XV47"/>
<dbReference type="EMBL" id="OU900099">
    <property type="protein sequence ID" value="CAG9863194.1"/>
    <property type="molecule type" value="Genomic_DNA"/>
</dbReference>